<keyword evidence="6 13" id="KW-0547">Nucleotide-binding</keyword>
<dbReference type="InterPro" id="IPR013126">
    <property type="entry name" value="Hsp_70_fam"/>
</dbReference>
<evidence type="ECO:0000256" key="8">
    <source>
        <dbReference type="ARBA" id="ARBA00023016"/>
    </source>
</evidence>
<comment type="caution">
    <text evidence="14">The sequence shown here is derived from an EMBL/GenBank/DDBJ whole genome shotgun (WGS) entry which is preliminary data.</text>
</comment>
<evidence type="ECO:0000256" key="9">
    <source>
        <dbReference type="ARBA" id="ARBA00023186"/>
    </source>
</evidence>
<comment type="similarity">
    <text evidence="2 13">Belongs to the heat shock protein 70 family.</text>
</comment>
<comment type="function">
    <text evidence="1">Acts as a chaperone.</text>
</comment>
<evidence type="ECO:0000313" key="14">
    <source>
        <dbReference type="EMBL" id="KEZ47523.1"/>
    </source>
</evidence>
<dbReference type="GO" id="GO:0140662">
    <property type="term" value="F:ATP-dependent protein folding chaperone"/>
    <property type="evidence" value="ECO:0007669"/>
    <property type="project" value="InterPro"/>
</dbReference>
<dbReference type="AlphaFoldDB" id="A0A084GJL1"/>
<dbReference type="InterPro" id="IPR029047">
    <property type="entry name" value="HSP70_peptide-bd_sf"/>
</dbReference>
<dbReference type="GO" id="GO:0005524">
    <property type="term" value="F:ATP binding"/>
    <property type="evidence" value="ECO:0007669"/>
    <property type="project" value="UniProtKB-KW"/>
</dbReference>
<sequence>MTVIGIDLGTSNSLAAFWSEEGPKIIPNVLGSNLTPSIVSIDDNGEILVGEIAKERQISHPHLTASAFKRYMGTAKTYHLGTYHLSPEELSSFVLQSLKRDAETFLNEEITNAVISVPAYFNDQQRKATKRAAELAGLTVDRLISEPTAAAIAYGFHKQNDDTRFLVFDLGGGTFDVSILELFEGVMEVKSIAGDNFLGGEDFTNLLMHYFLNDHKLAADDLDARAQSVLFKQAETCKRELGSHHQRGRMVLHHNGQEYSTSLDRTTFEKIAQPLVLKLRNPIERALRDAYLQTDEIDAVILIGGATRLPMIKGIVTKIFGKLPFLTIHPDEAVVLGTAVQVALKERNEAVDELILTDVCPYSLGTDVVKQHDADSYTSGHFLPIIERNTPIPVSRVERLYTIKDNQDRIVIDIYQGESRRVENNLKIGELTVQIPKSPAGKEAVDVRYTYDINGLLEVEVTTISTGSKQNMMIEKNAGSMTPLEMEKRMEELKALKIHPRDRTENRLLLARGERLYEETLGREREAAAAALEQFEHILASQDDQKIRAAAARLKEILEEMENWSRQR</sequence>
<dbReference type="SUPFAM" id="SSF100920">
    <property type="entry name" value="Heat shock protein 70kD (HSP70), peptide-binding domain"/>
    <property type="match status" value="1"/>
</dbReference>
<evidence type="ECO:0000256" key="6">
    <source>
        <dbReference type="ARBA" id="ARBA00022741"/>
    </source>
</evidence>
<evidence type="ECO:0000256" key="2">
    <source>
        <dbReference type="ARBA" id="ARBA00007381"/>
    </source>
</evidence>
<dbReference type="PANTHER" id="PTHR19375">
    <property type="entry name" value="HEAT SHOCK PROTEIN 70KDA"/>
    <property type="match status" value="1"/>
</dbReference>
<gene>
    <name evidence="14" type="ORF">GS18_0219210</name>
</gene>
<name>A0A084GJL1_METID</name>
<evidence type="ECO:0000256" key="11">
    <source>
        <dbReference type="ARBA" id="ARBA00030945"/>
    </source>
</evidence>
<evidence type="ECO:0000256" key="4">
    <source>
        <dbReference type="ARBA" id="ARBA00017249"/>
    </source>
</evidence>
<reference evidence="14 15" key="1">
    <citation type="journal article" date="2005" name="Int. J. Syst. Evol. Microbiol.">
        <title>Bacillus cibi sp. nov., isolated from jeotgal, a traditional Korean fermented seafood.</title>
        <authorList>
            <person name="Yoon J.H."/>
            <person name="Lee C.H."/>
            <person name="Oh T.K."/>
        </authorList>
    </citation>
    <scope>NUCLEOTIDE SEQUENCE [LARGE SCALE GENOMIC DNA]</scope>
    <source>
        <strain evidence="14 15">DSM 16189</strain>
    </source>
</reference>
<evidence type="ECO:0000256" key="7">
    <source>
        <dbReference type="ARBA" id="ARBA00022840"/>
    </source>
</evidence>
<dbReference type="RefSeq" id="WP_029567082.1">
    <property type="nucleotide sequence ID" value="NZ_JNVC02000019.1"/>
</dbReference>
<accession>A0A084GJL1</accession>
<dbReference type="PROSITE" id="PS00329">
    <property type="entry name" value="HSP70_2"/>
    <property type="match status" value="1"/>
</dbReference>
<organism evidence="14 15">
    <name type="scientific">Metabacillus indicus</name>
    <name type="common">Bacillus indicus</name>
    <dbReference type="NCBI Taxonomy" id="246786"/>
    <lineage>
        <taxon>Bacteria</taxon>
        <taxon>Bacillati</taxon>
        <taxon>Bacillota</taxon>
        <taxon>Bacilli</taxon>
        <taxon>Bacillales</taxon>
        <taxon>Bacillaceae</taxon>
        <taxon>Metabacillus</taxon>
    </lineage>
</organism>
<dbReference type="FunFam" id="3.30.420.40:FF:000144">
    <property type="entry name" value="Molecular chaperone HscC"/>
    <property type="match status" value="1"/>
</dbReference>
<dbReference type="InterPro" id="IPR018181">
    <property type="entry name" value="Heat_shock_70_CS"/>
</dbReference>
<keyword evidence="9" id="KW-0143">Chaperone</keyword>
<dbReference type="Gene3D" id="3.90.640.10">
    <property type="entry name" value="Actin, Chain A, domain 4"/>
    <property type="match status" value="1"/>
</dbReference>
<dbReference type="SUPFAM" id="SSF53067">
    <property type="entry name" value="Actin-like ATPase domain"/>
    <property type="match status" value="2"/>
</dbReference>
<dbReference type="OrthoDB" id="9766019at2"/>
<dbReference type="Pfam" id="PF00012">
    <property type="entry name" value="HSP70"/>
    <property type="match status" value="2"/>
</dbReference>
<evidence type="ECO:0000256" key="10">
    <source>
        <dbReference type="ARBA" id="ARBA00030019"/>
    </source>
</evidence>
<evidence type="ECO:0000256" key="1">
    <source>
        <dbReference type="ARBA" id="ARBA00002290"/>
    </source>
</evidence>
<keyword evidence="7 13" id="KW-0067">ATP-binding</keyword>
<dbReference type="PRINTS" id="PR00301">
    <property type="entry name" value="HEATSHOCK70"/>
</dbReference>
<keyword evidence="15" id="KW-1185">Reference proteome</keyword>
<dbReference type="Gene3D" id="3.30.420.40">
    <property type="match status" value="2"/>
</dbReference>
<evidence type="ECO:0000256" key="12">
    <source>
        <dbReference type="ARBA" id="ARBA00033103"/>
    </source>
</evidence>
<keyword evidence="8" id="KW-0346">Stress response</keyword>
<dbReference type="CDD" id="cd10235">
    <property type="entry name" value="ASKHA_NBD_HSP70_HscC"/>
    <property type="match status" value="1"/>
</dbReference>
<dbReference type="STRING" id="246786.GS18_0219210"/>
<evidence type="ECO:0000256" key="3">
    <source>
        <dbReference type="ARBA" id="ARBA00014415"/>
    </source>
</evidence>
<evidence type="ECO:0000313" key="15">
    <source>
        <dbReference type="Proteomes" id="UP000028549"/>
    </source>
</evidence>
<evidence type="ECO:0000256" key="5">
    <source>
        <dbReference type="ARBA" id="ARBA00022553"/>
    </source>
</evidence>
<dbReference type="EMBL" id="JNVC02000019">
    <property type="protein sequence ID" value="KEZ47523.1"/>
    <property type="molecule type" value="Genomic_DNA"/>
</dbReference>
<protein>
    <recommendedName>
        <fullName evidence="3">Chaperone protein DnaK</fullName>
    </recommendedName>
    <alternativeName>
        <fullName evidence="4">Chaperone protein dnaK</fullName>
    </alternativeName>
    <alternativeName>
        <fullName evidence="12">HSP70</fullName>
    </alternativeName>
    <alternativeName>
        <fullName evidence="11">Heat shock 70 kDa protein</fullName>
    </alternativeName>
    <alternativeName>
        <fullName evidence="10">Heat shock protein 70</fullName>
    </alternativeName>
</protein>
<dbReference type="PROSITE" id="PS00297">
    <property type="entry name" value="HSP70_1"/>
    <property type="match status" value="1"/>
</dbReference>
<keyword evidence="5" id="KW-0597">Phosphoprotein</keyword>
<dbReference type="InterPro" id="IPR043129">
    <property type="entry name" value="ATPase_NBD"/>
</dbReference>
<dbReference type="Gene3D" id="2.60.34.10">
    <property type="entry name" value="Substrate Binding Domain Of DNAk, Chain A, domain 1"/>
    <property type="match status" value="1"/>
</dbReference>
<evidence type="ECO:0000256" key="13">
    <source>
        <dbReference type="RuleBase" id="RU003322"/>
    </source>
</evidence>
<proteinExistence type="inferred from homology"/>
<dbReference type="InterPro" id="IPR042030">
    <property type="entry name" value="HscC_NBD"/>
</dbReference>
<dbReference type="Proteomes" id="UP000028549">
    <property type="component" value="Unassembled WGS sequence"/>
</dbReference>